<evidence type="ECO:0000259" key="1">
    <source>
        <dbReference type="Pfam" id="PF13643"/>
    </source>
</evidence>
<keyword evidence="3" id="KW-1185">Reference proteome</keyword>
<dbReference type="Proteomes" id="UP000433406">
    <property type="component" value="Unassembled WGS sequence"/>
</dbReference>
<protein>
    <submittedName>
        <fullName evidence="2">DUF4145 domain-containing protein</fullName>
    </submittedName>
</protein>
<feature type="domain" description="DUF4145" evidence="1">
    <location>
        <begin position="100"/>
        <end position="177"/>
    </location>
</feature>
<organism evidence="2 3">
    <name type="scientific">Nocardioides marmotae</name>
    <dbReference type="NCBI Taxonomy" id="2663857"/>
    <lineage>
        <taxon>Bacteria</taxon>
        <taxon>Bacillati</taxon>
        <taxon>Actinomycetota</taxon>
        <taxon>Actinomycetes</taxon>
        <taxon>Propionibacteriales</taxon>
        <taxon>Nocardioidaceae</taxon>
        <taxon>Nocardioides</taxon>
    </lineage>
</organism>
<dbReference type="RefSeq" id="WP_154616372.1">
    <property type="nucleotide sequence ID" value="NZ_CP053660.1"/>
</dbReference>
<comment type="caution">
    <text evidence="2">The sequence shown here is derived from an EMBL/GenBank/DDBJ whole genome shotgun (WGS) entry which is preliminary data.</text>
</comment>
<name>A0A6I3JE79_9ACTN</name>
<dbReference type="AlphaFoldDB" id="A0A6I3JE79"/>
<evidence type="ECO:0000313" key="2">
    <source>
        <dbReference type="EMBL" id="MTB96504.1"/>
    </source>
</evidence>
<dbReference type="InterPro" id="IPR025285">
    <property type="entry name" value="DUF4145"/>
</dbReference>
<dbReference type="EMBL" id="WLCI01000016">
    <property type="protein sequence ID" value="MTB96504.1"/>
    <property type="molecule type" value="Genomic_DNA"/>
</dbReference>
<reference evidence="2 3" key="1">
    <citation type="submission" date="2019-10" db="EMBL/GenBank/DDBJ databases">
        <title>Nocardioides novel species isolated from the excrement of Marmot.</title>
        <authorList>
            <person name="Zhang G."/>
        </authorList>
    </citation>
    <scope>NUCLEOTIDE SEQUENCE [LARGE SCALE GENOMIC DNA]</scope>
    <source>
        <strain evidence="3">zg-579</strain>
    </source>
</reference>
<dbReference type="Pfam" id="PF13643">
    <property type="entry name" value="DUF4145"/>
    <property type="match status" value="1"/>
</dbReference>
<accession>A0A6I3JE79</accession>
<gene>
    <name evidence="2" type="ORF">GGQ22_15625</name>
</gene>
<evidence type="ECO:0000313" key="3">
    <source>
        <dbReference type="Proteomes" id="UP000433406"/>
    </source>
</evidence>
<sequence length="223" mass="24292">MPGDVPNYLGKAFICPHCNANAQQSWASCTAQGHETSDTYLPGLTISTCFVCSGLAIWLEQPVRTDTWGASARMIYPAATVEGPKRNVDLPEAVARLYDEAATVVNLSPRSASALLRLALEALLEDLYPDKAGNLNSMIGAAVRDGLPERVQRTMDVMRFSGNQSVHEIHHDDTPQTAATLFGLLNIVAEQLITQPKQLDALYEGLPDGFKQQVDRRDGREAV</sequence>
<proteinExistence type="predicted"/>